<feature type="region of interest" description="Disordered" evidence="1">
    <location>
        <begin position="270"/>
        <end position="291"/>
    </location>
</feature>
<accession>A0A5C6CR91</accession>
<dbReference type="EMBL" id="SJPT01000002">
    <property type="protein sequence ID" value="TWU25369.1"/>
    <property type="molecule type" value="Genomic_DNA"/>
</dbReference>
<gene>
    <name evidence="2" type="ORF">Pla52o_16700</name>
</gene>
<protein>
    <submittedName>
        <fullName evidence="2">Uncharacterized protein</fullName>
    </submittedName>
</protein>
<dbReference type="AlphaFoldDB" id="A0A5C6CR91"/>
<reference evidence="2 3" key="1">
    <citation type="submission" date="2019-02" db="EMBL/GenBank/DDBJ databases">
        <title>Deep-cultivation of Planctomycetes and their phenomic and genomic characterization uncovers novel biology.</title>
        <authorList>
            <person name="Wiegand S."/>
            <person name="Jogler M."/>
            <person name="Boedeker C."/>
            <person name="Pinto D."/>
            <person name="Vollmers J."/>
            <person name="Rivas-Marin E."/>
            <person name="Kohn T."/>
            <person name="Peeters S.H."/>
            <person name="Heuer A."/>
            <person name="Rast P."/>
            <person name="Oberbeckmann S."/>
            <person name="Bunk B."/>
            <person name="Jeske O."/>
            <person name="Meyerdierks A."/>
            <person name="Storesund J.E."/>
            <person name="Kallscheuer N."/>
            <person name="Luecker S."/>
            <person name="Lage O.M."/>
            <person name="Pohl T."/>
            <person name="Merkel B.J."/>
            <person name="Hornburger P."/>
            <person name="Mueller R.-W."/>
            <person name="Bruemmer F."/>
            <person name="Labrenz M."/>
            <person name="Spormann A.M."/>
            <person name="Op Den Camp H."/>
            <person name="Overmann J."/>
            <person name="Amann R."/>
            <person name="Jetten M.S.M."/>
            <person name="Mascher T."/>
            <person name="Medema M.H."/>
            <person name="Devos D.P."/>
            <person name="Kaster A.-K."/>
            <person name="Ovreas L."/>
            <person name="Rohde M."/>
            <person name="Galperin M.Y."/>
            <person name="Jogler C."/>
        </authorList>
    </citation>
    <scope>NUCLEOTIDE SEQUENCE [LARGE SCALE GENOMIC DNA]</scope>
    <source>
        <strain evidence="2 3">Pla52o</strain>
    </source>
</reference>
<evidence type="ECO:0000313" key="3">
    <source>
        <dbReference type="Proteomes" id="UP000316304"/>
    </source>
</evidence>
<proteinExistence type="predicted"/>
<comment type="caution">
    <text evidence="2">The sequence shown here is derived from an EMBL/GenBank/DDBJ whole genome shotgun (WGS) entry which is preliminary data.</text>
</comment>
<name>A0A5C6CR91_9BACT</name>
<dbReference type="Proteomes" id="UP000316304">
    <property type="component" value="Unassembled WGS sequence"/>
</dbReference>
<evidence type="ECO:0000313" key="2">
    <source>
        <dbReference type="EMBL" id="TWU25369.1"/>
    </source>
</evidence>
<organism evidence="2 3">
    <name type="scientific">Novipirellula galeiformis</name>
    <dbReference type="NCBI Taxonomy" id="2528004"/>
    <lineage>
        <taxon>Bacteria</taxon>
        <taxon>Pseudomonadati</taxon>
        <taxon>Planctomycetota</taxon>
        <taxon>Planctomycetia</taxon>
        <taxon>Pirellulales</taxon>
        <taxon>Pirellulaceae</taxon>
        <taxon>Novipirellula</taxon>
    </lineage>
</organism>
<evidence type="ECO:0000256" key="1">
    <source>
        <dbReference type="SAM" id="MobiDB-lite"/>
    </source>
</evidence>
<feature type="region of interest" description="Disordered" evidence="1">
    <location>
        <begin position="1"/>
        <end position="20"/>
    </location>
</feature>
<keyword evidence="3" id="KW-1185">Reference proteome</keyword>
<sequence length="407" mass="43780">MARQQRKYRTTAPLRHRHTTMRIERLEPRTLLAGVADLGADSAFPPASDTAFESSDHPRDEITRHVALAADPTTREFSGVPAFKSADDSAMPTKISEAANGNVRSNCRPDTIDDYVGKEEEICQPDPPVVETSEAEQDAATDIEPVQMFDGSLRITGSGVKNAADVETQMRSSPIAIVATSPSAPLRSTPQTASLAPKEIGFASSSPFRYFQNSNQSENDALDSLRTESIAKYAVAETYMAFELLAAGEVIEPEAQQSVDHVSRHIAERDQAGTERQVASSSRHVLSTPPPIESSQVRVLMNKGTSALELAAEAIRDADAEIAATLRNREQDSMPVETVSAKLPINALAATGGESLVEADESVRGSGFATQMKITLYGMISLMLTIRPKSAAVALIPRNPFATAKTE</sequence>